<feature type="domain" description="UspA" evidence="2">
    <location>
        <begin position="3"/>
        <end position="132"/>
    </location>
</feature>
<name>E3GX85_METFV</name>
<evidence type="ECO:0000313" key="3">
    <source>
        <dbReference type="EMBL" id="ADP78080.1"/>
    </source>
</evidence>
<dbReference type="InterPro" id="IPR006015">
    <property type="entry name" value="Universal_stress_UspA"/>
</dbReference>
<dbReference type="PRINTS" id="PR01438">
    <property type="entry name" value="UNVRSLSTRESS"/>
</dbReference>
<dbReference type="Pfam" id="PF00582">
    <property type="entry name" value="Usp"/>
    <property type="match status" value="1"/>
</dbReference>
<gene>
    <name evidence="3" type="ordered locus">Mfer_1294</name>
</gene>
<sequence>MTFKKIMIATDGSENAEKAAKVGIDLAKSVGGKVIAVYVMDERLMQPYDVMEDEGKNALKRIQKIGRKKNVVVDEILILGNPIEDLPKIANKVNADIVVLASQSKGKFERIILGSTTKSMLENCNVPLLITPQKY</sequence>
<dbReference type="STRING" id="523846.Mfer_1294"/>
<dbReference type="EMBL" id="CP002278">
    <property type="protein sequence ID" value="ADP78080.1"/>
    <property type="molecule type" value="Genomic_DNA"/>
</dbReference>
<dbReference type="KEGG" id="mfv:Mfer_1294"/>
<dbReference type="AlphaFoldDB" id="E3GX85"/>
<accession>E3GX85</accession>
<dbReference type="Gene3D" id="3.40.50.620">
    <property type="entry name" value="HUPs"/>
    <property type="match status" value="1"/>
</dbReference>
<protein>
    <submittedName>
        <fullName evidence="3">UspA domain protein</fullName>
    </submittedName>
</protein>
<keyword evidence="4" id="KW-1185">Reference proteome</keyword>
<evidence type="ECO:0000313" key="4">
    <source>
        <dbReference type="Proteomes" id="UP000002315"/>
    </source>
</evidence>
<evidence type="ECO:0000259" key="2">
    <source>
        <dbReference type="Pfam" id="PF00582"/>
    </source>
</evidence>
<proteinExistence type="inferred from homology"/>
<dbReference type="Proteomes" id="UP000002315">
    <property type="component" value="Chromosome"/>
</dbReference>
<dbReference type="HOGENOM" id="CLU_049301_16_0_2"/>
<evidence type="ECO:0000256" key="1">
    <source>
        <dbReference type="ARBA" id="ARBA00008791"/>
    </source>
</evidence>
<dbReference type="InterPro" id="IPR006016">
    <property type="entry name" value="UspA"/>
</dbReference>
<organism evidence="3 4">
    <name type="scientific">Methanothermus fervidus (strain ATCC 43054 / DSM 2088 / JCM 10308 / V24 S)</name>
    <dbReference type="NCBI Taxonomy" id="523846"/>
    <lineage>
        <taxon>Archaea</taxon>
        <taxon>Methanobacteriati</taxon>
        <taxon>Methanobacteriota</taxon>
        <taxon>Methanomada group</taxon>
        <taxon>Methanobacteria</taxon>
        <taxon>Methanobacteriales</taxon>
        <taxon>Methanothermaceae</taxon>
        <taxon>Methanothermus</taxon>
    </lineage>
</organism>
<dbReference type="PANTHER" id="PTHR46268:SF6">
    <property type="entry name" value="UNIVERSAL STRESS PROTEIN UP12"/>
    <property type="match status" value="1"/>
</dbReference>
<dbReference type="SUPFAM" id="SSF52402">
    <property type="entry name" value="Adenine nucleotide alpha hydrolases-like"/>
    <property type="match status" value="1"/>
</dbReference>
<reference evidence="3 4" key="1">
    <citation type="journal article" date="2010" name="Stand. Genomic Sci.">
        <title>Complete genome sequence of Methanothermus fervidus type strain (V24S).</title>
        <authorList>
            <person name="Anderson I."/>
            <person name="Djao O.D."/>
            <person name="Misra M."/>
            <person name="Chertkov O."/>
            <person name="Nolan M."/>
            <person name="Lucas S."/>
            <person name="Lapidus A."/>
            <person name="Del Rio T.G."/>
            <person name="Tice H."/>
            <person name="Cheng J.F."/>
            <person name="Tapia R."/>
            <person name="Han C."/>
            <person name="Goodwin L."/>
            <person name="Pitluck S."/>
            <person name="Liolios K."/>
            <person name="Ivanova N."/>
            <person name="Mavromatis K."/>
            <person name="Mikhailova N."/>
            <person name="Pati A."/>
            <person name="Brambilla E."/>
            <person name="Chen A."/>
            <person name="Palaniappan K."/>
            <person name="Land M."/>
            <person name="Hauser L."/>
            <person name="Chang Y.J."/>
            <person name="Jeffries C.D."/>
            <person name="Sikorski J."/>
            <person name="Spring S."/>
            <person name="Rohde M."/>
            <person name="Eichinger K."/>
            <person name="Huber H."/>
            <person name="Wirth R."/>
            <person name="Goker M."/>
            <person name="Detter J.C."/>
            <person name="Woyke T."/>
            <person name="Bristow J."/>
            <person name="Eisen J.A."/>
            <person name="Markowitz V."/>
            <person name="Hugenholtz P."/>
            <person name="Klenk H.P."/>
            <person name="Kyrpides N.C."/>
        </authorList>
    </citation>
    <scope>NUCLEOTIDE SEQUENCE [LARGE SCALE GENOMIC DNA]</scope>
    <source>
        <strain evidence="4">ATCC 43054 / DSM 2088 / JCM 10308 / V24 S</strain>
    </source>
</reference>
<dbReference type="InterPro" id="IPR014729">
    <property type="entry name" value="Rossmann-like_a/b/a_fold"/>
</dbReference>
<dbReference type="CDD" id="cd00293">
    <property type="entry name" value="USP-like"/>
    <property type="match status" value="1"/>
</dbReference>
<dbReference type="OrthoDB" id="105697at2157"/>
<dbReference type="PANTHER" id="PTHR46268">
    <property type="entry name" value="STRESS RESPONSE PROTEIN NHAX"/>
    <property type="match status" value="1"/>
</dbReference>
<comment type="similarity">
    <text evidence="1">Belongs to the universal stress protein A family.</text>
</comment>